<gene>
    <name evidence="1" type="ORF">WN55_07551</name>
</gene>
<organism evidence="1 2">
    <name type="scientific">Dufourea novaeangliae</name>
    <name type="common">Sweat bee</name>
    <dbReference type="NCBI Taxonomy" id="178035"/>
    <lineage>
        <taxon>Eukaryota</taxon>
        <taxon>Metazoa</taxon>
        <taxon>Ecdysozoa</taxon>
        <taxon>Arthropoda</taxon>
        <taxon>Hexapoda</taxon>
        <taxon>Insecta</taxon>
        <taxon>Pterygota</taxon>
        <taxon>Neoptera</taxon>
        <taxon>Endopterygota</taxon>
        <taxon>Hymenoptera</taxon>
        <taxon>Apocrita</taxon>
        <taxon>Aculeata</taxon>
        <taxon>Apoidea</taxon>
        <taxon>Anthophila</taxon>
        <taxon>Halictidae</taxon>
        <taxon>Rophitinae</taxon>
        <taxon>Dufourea</taxon>
    </lineage>
</organism>
<dbReference type="PANTHER" id="PTHR47326">
    <property type="entry name" value="TRANSPOSABLE ELEMENT TC3 TRANSPOSASE-LIKE PROTEIN"/>
    <property type="match status" value="1"/>
</dbReference>
<keyword evidence="2" id="KW-1185">Reference proteome</keyword>
<dbReference type="PANTHER" id="PTHR47326:SF1">
    <property type="entry name" value="HTH PSQ-TYPE DOMAIN-CONTAINING PROTEIN"/>
    <property type="match status" value="1"/>
</dbReference>
<accession>A0A154P6E9</accession>
<dbReference type="Proteomes" id="UP000076502">
    <property type="component" value="Unassembled WGS sequence"/>
</dbReference>
<dbReference type="InterPro" id="IPR036397">
    <property type="entry name" value="RNaseH_sf"/>
</dbReference>
<dbReference type="GO" id="GO:0003676">
    <property type="term" value="F:nucleic acid binding"/>
    <property type="evidence" value="ECO:0007669"/>
    <property type="project" value="InterPro"/>
</dbReference>
<reference evidence="1 2" key="1">
    <citation type="submission" date="2015-07" db="EMBL/GenBank/DDBJ databases">
        <title>The genome of Dufourea novaeangliae.</title>
        <authorList>
            <person name="Pan H."/>
            <person name="Kapheim K."/>
        </authorList>
    </citation>
    <scope>NUCLEOTIDE SEQUENCE [LARGE SCALE GENOMIC DNA]</scope>
    <source>
        <strain evidence="1">0120121106</strain>
        <tissue evidence="1">Whole body</tissue>
    </source>
</reference>
<dbReference type="AlphaFoldDB" id="A0A154P6E9"/>
<sequence length="117" mass="14292">MVLIYGECHRIMREEVRVYNLRWLREVDKRRPWSVNVWCGLLHNKITGPYFIDGTLNSRKYQRILKDVLLELLENTSLDVRQSTRYQQDRMSCSFSTKCHRISEQEIWRSLDWSIRK</sequence>
<protein>
    <submittedName>
        <fullName evidence="1">Uncharacterized protein</fullName>
    </submittedName>
</protein>
<evidence type="ECO:0000313" key="1">
    <source>
        <dbReference type="EMBL" id="KZC06778.1"/>
    </source>
</evidence>
<evidence type="ECO:0000313" key="2">
    <source>
        <dbReference type="Proteomes" id="UP000076502"/>
    </source>
</evidence>
<dbReference type="Gene3D" id="3.30.420.10">
    <property type="entry name" value="Ribonuclease H-like superfamily/Ribonuclease H"/>
    <property type="match status" value="1"/>
</dbReference>
<dbReference type="EMBL" id="KQ434812">
    <property type="protein sequence ID" value="KZC06778.1"/>
    <property type="molecule type" value="Genomic_DNA"/>
</dbReference>
<proteinExistence type="predicted"/>
<name>A0A154P6E9_DUFNO</name>